<evidence type="ECO:0000256" key="9">
    <source>
        <dbReference type="RuleBase" id="RU363032"/>
    </source>
</evidence>
<keyword evidence="3 9" id="KW-0813">Transport</keyword>
<evidence type="ECO:0000256" key="1">
    <source>
        <dbReference type="ARBA" id="ARBA00004429"/>
    </source>
</evidence>
<dbReference type="GO" id="GO:0022857">
    <property type="term" value="F:transmembrane transporter activity"/>
    <property type="evidence" value="ECO:0007669"/>
    <property type="project" value="InterPro"/>
</dbReference>
<evidence type="ECO:0000256" key="4">
    <source>
        <dbReference type="ARBA" id="ARBA00022475"/>
    </source>
</evidence>
<dbReference type="PANTHER" id="PTHR30614:SF0">
    <property type="entry name" value="L-CYSTINE TRANSPORT SYSTEM PERMEASE PROTEIN TCYL"/>
    <property type="match status" value="1"/>
</dbReference>
<keyword evidence="4" id="KW-1003">Cell membrane</keyword>
<evidence type="ECO:0000259" key="10">
    <source>
        <dbReference type="PROSITE" id="PS50928"/>
    </source>
</evidence>
<gene>
    <name evidence="11" type="primary">glnP</name>
    <name evidence="11" type="ordered locus">LI0717</name>
</gene>
<evidence type="ECO:0000313" key="12">
    <source>
        <dbReference type="Proteomes" id="UP000002430"/>
    </source>
</evidence>
<name>Q1MQF6_LAWIP</name>
<dbReference type="InterPro" id="IPR043429">
    <property type="entry name" value="ArtM/GltK/GlnP/TcyL/YhdX-like"/>
</dbReference>
<feature type="transmembrane region" description="Helical" evidence="9">
    <location>
        <begin position="64"/>
        <end position="85"/>
    </location>
</feature>
<dbReference type="InterPro" id="IPR010065">
    <property type="entry name" value="AA_ABC_transptr_permease_3TM"/>
</dbReference>
<evidence type="ECO:0000256" key="2">
    <source>
        <dbReference type="ARBA" id="ARBA00010072"/>
    </source>
</evidence>
<dbReference type="PANTHER" id="PTHR30614">
    <property type="entry name" value="MEMBRANE COMPONENT OF AMINO ACID ABC TRANSPORTER"/>
    <property type="match status" value="1"/>
</dbReference>
<evidence type="ECO:0000256" key="8">
    <source>
        <dbReference type="ARBA" id="ARBA00023136"/>
    </source>
</evidence>
<dbReference type="GO" id="GO:0043190">
    <property type="term" value="C:ATP-binding cassette (ABC) transporter complex"/>
    <property type="evidence" value="ECO:0007669"/>
    <property type="project" value="InterPro"/>
</dbReference>
<comment type="subcellular location">
    <subcellularLocation>
        <location evidence="1">Cell inner membrane</location>
        <topology evidence="1">Multi-pass membrane protein</topology>
    </subcellularLocation>
    <subcellularLocation>
        <location evidence="9">Cell membrane</location>
        <topology evidence="9">Multi-pass membrane protein</topology>
    </subcellularLocation>
</comment>
<protein>
    <submittedName>
        <fullName evidence="11">ABC-type amino acid transport system, permease component</fullName>
    </submittedName>
</protein>
<dbReference type="PROSITE" id="PS50928">
    <property type="entry name" value="ABC_TM1"/>
    <property type="match status" value="1"/>
</dbReference>
<reference evidence="11 12" key="1">
    <citation type="submission" date="2005-11" db="EMBL/GenBank/DDBJ databases">
        <title>The complete genome sequence of Lawsonia intracellularis: the causative agent of proliferative enteropathy.</title>
        <authorList>
            <person name="Kaur K."/>
            <person name="Zhang Q."/>
            <person name="Beckler D."/>
            <person name="Munir S."/>
            <person name="Li L."/>
            <person name="Kinsley K."/>
            <person name="Herron L."/>
            <person name="Peterson A."/>
            <person name="May B."/>
            <person name="Singh S."/>
            <person name="Gebhart C."/>
            <person name="Kapur V."/>
        </authorList>
    </citation>
    <scope>NUCLEOTIDE SEQUENCE [LARGE SCALE GENOMIC DNA]</scope>
    <source>
        <strain evidence="11 12">PHE/MN1-00</strain>
    </source>
</reference>
<accession>Q1MQF6</accession>
<evidence type="ECO:0000256" key="5">
    <source>
        <dbReference type="ARBA" id="ARBA00022692"/>
    </source>
</evidence>
<dbReference type="AlphaFoldDB" id="Q1MQF6"/>
<feature type="transmembrane region" description="Helical" evidence="9">
    <location>
        <begin position="194"/>
        <end position="215"/>
    </location>
</feature>
<dbReference type="HOGENOM" id="CLU_019602_1_0_7"/>
<evidence type="ECO:0000313" key="11">
    <source>
        <dbReference type="EMBL" id="CAJ54771.1"/>
    </source>
</evidence>
<dbReference type="Gene3D" id="1.10.3720.10">
    <property type="entry name" value="MetI-like"/>
    <property type="match status" value="1"/>
</dbReference>
<dbReference type="eggNOG" id="COG0765">
    <property type="taxonomic scope" value="Bacteria"/>
</dbReference>
<evidence type="ECO:0000256" key="6">
    <source>
        <dbReference type="ARBA" id="ARBA00022970"/>
    </source>
</evidence>
<keyword evidence="12" id="KW-1185">Reference proteome</keyword>
<sequence>MLNISSELLHSINIIIEALPNIFQGSLVTIITVLLALFIGLILGIPMAILQVYGPPYIRYSIQIYCWFFRGVPILLLLFLFYFGLFELLQLNFSAVTTSCIVLGIASSSYQTQIIRSAIQMIPSGQLKAAKALGMTSTQAILVIILPQALRLSIPGWSNEYSILLKDSAICFVLGTPEIMAQTQFVASRTYEHLLLYIVAGILYFLITLIGVSLLRRLEQYLYLPGYTASLH</sequence>
<dbReference type="Pfam" id="PF00528">
    <property type="entry name" value="BPD_transp_1"/>
    <property type="match status" value="1"/>
</dbReference>
<comment type="similarity">
    <text evidence="2">Belongs to the binding-protein-dependent transport system permease family. HisMQ subfamily.</text>
</comment>
<evidence type="ECO:0000256" key="3">
    <source>
        <dbReference type="ARBA" id="ARBA00022448"/>
    </source>
</evidence>
<dbReference type="InterPro" id="IPR035906">
    <property type="entry name" value="MetI-like_sf"/>
</dbReference>
<dbReference type="GO" id="GO:0006865">
    <property type="term" value="P:amino acid transport"/>
    <property type="evidence" value="ECO:0007669"/>
    <property type="project" value="UniProtKB-KW"/>
</dbReference>
<dbReference type="EMBL" id="AM180252">
    <property type="protein sequence ID" value="CAJ54771.1"/>
    <property type="molecule type" value="Genomic_DNA"/>
</dbReference>
<keyword evidence="7 9" id="KW-1133">Transmembrane helix</keyword>
<dbReference type="RefSeq" id="WP_011526800.1">
    <property type="nucleotide sequence ID" value="NC_008011.1"/>
</dbReference>
<evidence type="ECO:0000256" key="7">
    <source>
        <dbReference type="ARBA" id="ARBA00022989"/>
    </source>
</evidence>
<keyword evidence="8 9" id="KW-0472">Membrane</keyword>
<dbReference type="CDD" id="cd06261">
    <property type="entry name" value="TM_PBP2"/>
    <property type="match status" value="1"/>
</dbReference>
<dbReference type="InterPro" id="IPR000515">
    <property type="entry name" value="MetI-like"/>
</dbReference>
<dbReference type="KEGG" id="lip:LI0717"/>
<proteinExistence type="inferred from homology"/>
<dbReference type="Proteomes" id="UP000002430">
    <property type="component" value="Chromosome"/>
</dbReference>
<keyword evidence="5 9" id="KW-0812">Transmembrane</keyword>
<dbReference type="OrthoDB" id="3181282at2"/>
<feature type="domain" description="ABC transmembrane type-1" evidence="10">
    <location>
        <begin position="26"/>
        <end position="215"/>
    </location>
</feature>
<dbReference type="SUPFAM" id="SSF161098">
    <property type="entry name" value="MetI-like"/>
    <property type="match status" value="1"/>
</dbReference>
<keyword evidence="6" id="KW-0029">Amino-acid transport</keyword>
<feature type="transmembrane region" description="Helical" evidence="9">
    <location>
        <begin position="91"/>
        <end position="111"/>
    </location>
</feature>
<dbReference type="STRING" id="363253.LI0717"/>
<feature type="transmembrane region" description="Helical" evidence="9">
    <location>
        <begin position="27"/>
        <end position="52"/>
    </location>
</feature>
<dbReference type="NCBIfam" id="TIGR01726">
    <property type="entry name" value="HEQRo_perm_3TM"/>
    <property type="match status" value="1"/>
</dbReference>
<organism evidence="11 12">
    <name type="scientific">Lawsonia intracellularis (strain PHE/MN1-00)</name>
    <dbReference type="NCBI Taxonomy" id="363253"/>
    <lineage>
        <taxon>Bacteria</taxon>
        <taxon>Pseudomonadati</taxon>
        <taxon>Thermodesulfobacteriota</taxon>
        <taxon>Desulfovibrionia</taxon>
        <taxon>Desulfovibrionales</taxon>
        <taxon>Desulfovibrionaceae</taxon>
        <taxon>Lawsonia</taxon>
    </lineage>
</organism>